<dbReference type="RefSeq" id="XP_007705727.1">
    <property type="nucleotide sequence ID" value="XM_007707537.1"/>
</dbReference>
<organism evidence="2 3">
    <name type="scientific">Cochliobolus sativus (strain ND90Pr / ATCC 201652)</name>
    <name type="common">Common root rot and spot blotch fungus</name>
    <name type="synonym">Bipolaris sorokiniana</name>
    <dbReference type="NCBI Taxonomy" id="665912"/>
    <lineage>
        <taxon>Eukaryota</taxon>
        <taxon>Fungi</taxon>
        <taxon>Dikarya</taxon>
        <taxon>Ascomycota</taxon>
        <taxon>Pezizomycotina</taxon>
        <taxon>Dothideomycetes</taxon>
        <taxon>Pleosporomycetidae</taxon>
        <taxon>Pleosporales</taxon>
        <taxon>Pleosporineae</taxon>
        <taxon>Pleosporaceae</taxon>
        <taxon>Bipolaris</taxon>
    </lineage>
</organism>
<dbReference type="OrthoDB" id="3777090at2759"/>
<dbReference type="OMA" id="CDDLHAY"/>
<proteinExistence type="predicted"/>
<sequence length="304" mass="34806">MDETEELHQEIKALEEQTTLIQELYREKEGEKDEEKVANYAEYVKILQVDLKQARHQIEYYKVLGENSQRRANRYQESLTQATKGQVAASHLEAQKEQLQRQLAQHKFIFHKLRSENERAAENFARLRDRDKKALAACEVRLADLVSHACENENVAARSLVNDRGALLNKMEVLYSVVVSEVAPLKWVFRRVLQMLQLYQGLFQTLSDPHGTAIGSLPPDLNALMTGACDDLHAYQEIHRMFSGDGGAVKDQIRKELGGMFESAGGMLTSLHYIKRDVEAFLARLRAEPGAWFTMKIKFGSIWR</sequence>
<protein>
    <submittedName>
        <fullName evidence="2">Uncharacterized protein</fullName>
    </submittedName>
</protein>
<reference evidence="3" key="2">
    <citation type="journal article" date="2013" name="PLoS Genet.">
        <title>Comparative genome structure, secondary metabolite, and effector coding capacity across Cochliobolus pathogens.</title>
        <authorList>
            <person name="Condon B.J."/>
            <person name="Leng Y."/>
            <person name="Wu D."/>
            <person name="Bushley K.E."/>
            <person name="Ohm R.A."/>
            <person name="Otillar R."/>
            <person name="Martin J."/>
            <person name="Schackwitz W."/>
            <person name="Grimwood J."/>
            <person name="MohdZainudin N."/>
            <person name="Xue C."/>
            <person name="Wang R."/>
            <person name="Manning V.A."/>
            <person name="Dhillon B."/>
            <person name="Tu Z.J."/>
            <person name="Steffenson B.J."/>
            <person name="Salamov A."/>
            <person name="Sun H."/>
            <person name="Lowry S."/>
            <person name="LaButti K."/>
            <person name="Han J."/>
            <person name="Copeland A."/>
            <person name="Lindquist E."/>
            <person name="Barry K."/>
            <person name="Schmutz J."/>
            <person name="Baker S.E."/>
            <person name="Ciuffetti L.M."/>
            <person name="Grigoriev I.V."/>
            <person name="Zhong S."/>
            <person name="Turgeon B.G."/>
        </authorList>
    </citation>
    <scope>NUCLEOTIDE SEQUENCE [LARGE SCALE GENOMIC DNA]</scope>
    <source>
        <strain evidence="3">ND90Pr / ATCC 201652</strain>
    </source>
</reference>
<feature type="coiled-coil region" evidence="1">
    <location>
        <begin position="89"/>
        <end position="130"/>
    </location>
</feature>
<name>M2SPI4_COCSN</name>
<evidence type="ECO:0000313" key="3">
    <source>
        <dbReference type="Proteomes" id="UP000016934"/>
    </source>
</evidence>
<keyword evidence="1" id="KW-0175">Coiled coil</keyword>
<accession>M2SPI4</accession>
<dbReference type="AlphaFoldDB" id="M2SPI4"/>
<dbReference type="EMBL" id="KB445655">
    <property type="protein sequence ID" value="EMD58657.1"/>
    <property type="molecule type" value="Genomic_DNA"/>
</dbReference>
<dbReference type="KEGG" id="bsc:COCSADRAFT_165467"/>
<evidence type="ECO:0000313" key="2">
    <source>
        <dbReference type="EMBL" id="EMD58657.1"/>
    </source>
</evidence>
<dbReference type="Proteomes" id="UP000016934">
    <property type="component" value="Unassembled WGS sequence"/>
</dbReference>
<gene>
    <name evidence="2" type="ORF">COCSADRAFT_165467</name>
</gene>
<dbReference type="GeneID" id="19132389"/>
<keyword evidence="3" id="KW-1185">Reference proteome</keyword>
<reference evidence="2 3" key="1">
    <citation type="journal article" date="2012" name="PLoS Pathog.">
        <title>Diverse lifestyles and strategies of plant pathogenesis encoded in the genomes of eighteen Dothideomycetes fungi.</title>
        <authorList>
            <person name="Ohm R.A."/>
            <person name="Feau N."/>
            <person name="Henrissat B."/>
            <person name="Schoch C.L."/>
            <person name="Horwitz B.A."/>
            <person name="Barry K.W."/>
            <person name="Condon B.J."/>
            <person name="Copeland A.C."/>
            <person name="Dhillon B."/>
            <person name="Glaser F."/>
            <person name="Hesse C.N."/>
            <person name="Kosti I."/>
            <person name="LaButti K."/>
            <person name="Lindquist E.A."/>
            <person name="Lucas S."/>
            <person name="Salamov A.A."/>
            <person name="Bradshaw R.E."/>
            <person name="Ciuffetti L."/>
            <person name="Hamelin R.C."/>
            <person name="Kema G.H.J."/>
            <person name="Lawrence C."/>
            <person name="Scott J.A."/>
            <person name="Spatafora J.W."/>
            <person name="Turgeon B.G."/>
            <person name="de Wit P.J.G.M."/>
            <person name="Zhong S."/>
            <person name="Goodwin S.B."/>
            <person name="Grigoriev I.V."/>
        </authorList>
    </citation>
    <scope>NUCLEOTIDE SEQUENCE [LARGE SCALE GENOMIC DNA]</scope>
    <source>
        <strain evidence="3">ND90Pr / ATCC 201652</strain>
    </source>
</reference>
<evidence type="ECO:0000256" key="1">
    <source>
        <dbReference type="SAM" id="Coils"/>
    </source>
</evidence>
<dbReference type="HOGENOM" id="CLU_860486_0_0_1"/>